<keyword evidence="2" id="KW-1185">Reference proteome</keyword>
<dbReference type="AlphaFoldDB" id="A0A0E0F6V1"/>
<reference evidence="1" key="2">
    <citation type="submission" date="2018-05" db="EMBL/GenBank/DDBJ databases">
        <title>OmerRS3 (Oryza meridionalis Reference Sequence Version 3).</title>
        <authorList>
            <person name="Zhang J."/>
            <person name="Kudrna D."/>
            <person name="Lee S."/>
            <person name="Talag J."/>
            <person name="Welchert J."/>
            <person name="Wing R.A."/>
        </authorList>
    </citation>
    <scope>NUCLEOTIDE SEQUENCE [LARGE SCALE GENOMIC DNA]</scope>
    <source>
        <strain evidence="1">cv. OR44</strain>
    </source>
</reference>
<organism evidence="1">
    <name type="scientific">Oryza meridionalis</name>
    <dbReference type="NCBI Taxonomy" id="40149"/>
    <lineage>
        <taxon>Eukaryota</taxon>
        <taxon>Viridiplantae</taxon>
        <taxon>Streptophyta</taxon>
        <taxon>Embryophyta</taxon>
        <taxon>Tracheophyta</taxon>
        <taxon>Spermatophyta</taxon>
        <taxon>Magnoliopsida</taxon>
        <taxon>Liliopsida</taxon>
        <taxon>Poales</taxon>
        <taxon>Poaceae</taxon>
        <taxon>BOP clade</taxon>
        <taxon>Oryzoideae</taxon>
        <taxon>Oryzeae</taxon>
        <taxon>Oryzinae</taxon>
        <taxon>Oryza</taxon>
    </lineage>
</organism>
<evidence type="ECO:0000313" key="1">
    <source>
        <dbReference type="EnsemblPlants" id="OMERI11G14220.7"/>
    </source>
</evidence>
<name>A0A0E0F6V1_9ORYZ</name>
<sequence>MNHSMIDTGLVTSAPSALGCTPGGTTSGGNITHFLAPLITAFHADVERREWKALGMLGGGGGGGGRREGREWVWDLGKYRRQMKWAEEQI</sequence>
<dbReference type="HOGENOM" id="CLU_2444542_0_0_1"/>
<reference evidence="1" key="1">
    <citation type="submission" date="2015-04" db="UniProtKB">
        <authorList>
            <consortium name="EnsemblPlants"/>
        </authorList>
    </citation>
    <scope>IDENTIFICATION</scope>
</reference>
<accession>A0A0E0F6V1</accession>
<proteinExistence type="predicted"/>
<evidence type="ECO:0000313" key="2">
    <source>
        <dbReference type="Proteomes" id="UP000008021"/>
    </source>
</evidence>
<dbReference type="Proteomes" id="UP000008021">
    <property type="component" value="Chromosome 11"/>
</dbReference>
<protein>
    <submittedName>
        <fullName evidence="1">Uncharacterized protein</fullName>
    </submittedName>
</protein>
<dbReference type="Gramene" id="OMERI11G14220.7">
    <property type="protein sequence ID" value="OMERI11G14220.7"/>
    <property type="gene ID" value="OMERI11G14220"/>
</dbReference>
<dbReference type="EnsemblPlants" id="OMERI11G14220.7">
    <property type="protein sequence ID" value="OMERI11G14220.7"/>
    <property type="gene ID" value="OMERI11G14220"/>
</dbReference>